<dbReference type="InterPro" id="IPR052063">
    <property type="entry name" value="Polysaccharide_Lyase_1"/>
</dbReference>
<dbReference type="Gene3D" id="2.160.20.10">
    <property type="entry name" value="Single-stranded right-handed beta-helix, Pectin lyase-like"/>
    <property type="match status" value="1"/>
</dbReference>
<organism evidence="4 5">
    <name type="scientific">Dysgonomonas capnocytophagoides</name>
    <dbReference type="NCBI Taxonomy" id="45254"/>
    <lineage>
        <taxon>Bacteria</taxon>
        <taxon>Pseudomonadati</taxon>
        <taxon>Bacteroidota</taxon>
        <taxon>Bacteroidia</taxon>
        <taxon>Bacteroidales</taxon>
        <taxon>Dysgonomonadaceae</taxon>
        <taxon>Dysgonomonas</taxon>
    </lineage>
</organism>
<evidence type="ECO:0000313" key="4">
    <source>
        <dbReference type="EMBL" id="TFD95335.1"/>
    </source>
</evidence>
<gene>
    <name evidence="4" type="ORF">E2605_13015</name>
</gene>
<sequence length="431" mass="47192">MVRLIILWFGLLSLAGDVCAQALAFPTAEGFGKYTSGGRGGRVITVTNLHDSGEGSLRNAIEQTGARIVVFAVDGTIELQSKLIITNDSITIAGQTAPGDGICLRNYPFYIKADNVIVRYIRARMGDQCKMEDDAMGAMNVKNLIIDHCSVSWSVDEALSVYKSENVTVQWCMITHSLSKSEHSKGAHGFGGIWGGQKATFHHNLLAHHSSRNPRFASDGNSPVDFRNNVVYNWGYKAAYGGGRGGKINFVSNYYKPGPATSDDKRTWFLDPAEDGTSSYYLANNIMYGSDIVTADNWLGVGTQHRVHAMEPFDVEDIKEDMPLTAYLKVLNIAGCSLHRDSYDAQVIEDVKSGTANQGNNGIINSQDEVGGWSVLESGVYPKDTDGDGMPDDWELSKGLDPHNPEDGKLYNLTEDYTNIEVYLNSIVSFQ</sequence>
<feature type="signal peptide" evidence="3">
    <location>
        <begin position="1"/>
        <end position="20"/>
    </location>
</feature>
<dbReference type="GO" id="GO:0016829">
    <property type="term" value="F:lyase activity"/>
    <property type="evidence" value="ECO:0007669"/>
    <property type="project" value="UniProtKB-KW"/>
</dbReference>
<proteinExistence type="predicted"/>
<evidence type="ECO:0000256" key="3">
    <source>
        <dbReference type="SAM" id="SignalP"/>
    </source>
</evidence>
<keyword evidence="1" id="KW-0479">Metal-binding</keyword>
<dbReference type="InterPro" id="IPR011050">
    <property type="entry name" value="Pectin_lyase_fold/virulence"/>
</dbReference>
<dbReference type="OrthoDB" id="8737820at2"/>
<dbReference type="InterPro" id="IPR012334">
    <property type="entry name" value="Pectin_lyas_fold"/>
</dbReference>
<keyword evidence="5" id="KW-1185">Reference proteome</keyword>
<feature type="chain" id="PRO_5021417918" evidence="3">
    <location>
        <begin position="21"/>
        <end position="431"/>
    </location>
</feature>
<evidence type="ECO:0000256" key="2">
    <source>
        <dbReference type="ARBA" id="ARBA00023180"/>
    </source>
</evidence>
<keyword evidence="2" id="KW-0325">Glycoprotein</keyword>
<keyword evidence="4" id="KW-0456">Lyase</keyword>
<accession>A0A4Y8KZD7</accession>
<dbReference type="RefSeq" id="WP_134436736.1">
    <property type="nucleotide sequence ID" value="NZ_SOML01000008.1"/>
</dbReference>
<reference evidence="4 5" key="1">
    <citation type="submission" date="2019-03" db="EMBL/GenBank/DDBJ databases">
        <title>San Antonio Military Medical Center submission to MRSN (WRAIR), pending publication.</title>
        <authorList>
            <person name="Blyth D.M."/>
            <person name="Mccarthy S.L."/>
            <person name="Schall S.E."/>
            <person name="Stam J.A."/>
            <person name="Ong A.C."/>
            <person name="Mcgann P.T."/>
        </authorList>
    </citation>
    <scope>NUCLEOTIDE SEQUENCE [LARGE SCALE GENOMIC DNA]</scope>
    <source>
        <strain evidence="4 5">MRSN571793</strain>
    </source>
</reference>
<dbReference type="AlphaFoldDB" id="A0A4Y8KZD7"/>
<dbReference type="EMBL" id="SOML01000008">
    <property type="protein sequence ID" value="TFD95335.1"/>
    <property type="molecule type" value="Genomic_DNA"/>
</dbReference>
<dbReference type="Proteomes" id="UP000297861">
    <property type="component" value="Unassembled WGS sequence"/>
</dbReference>
<dbReference type="PANTHER" id="PTHR42970:SF1">
    <property type="entry name" value="PECTATE LYASE C-RELATED"/>
    <property type="match status" value="1"/>
</dbReference>
<dbReference type="PANTHER" id="PTHR42970">
    <property type="entry name" value="PECTATE LYASE C-RELATED"/>
    <property type="match status" value="1"/>
</dbReference>
<dbReference type="STRING" id="1121485.GCA_000426485_01427"/>
<evidence type="ECO:0000313" key="5">
    <source>
        <dbReference type="Proteomes" id="UP000297861"/>
    </source>
</evidence>
<dbReference type="GO" id="GO:0046872">
    <property type="term" value="F:metal ion binding"/>
    <property type="evidence" value="ECO:0007669"/>
    <property type="project" value="UniProtKB-KW"/>
</dbReference>
<keyword evidence="3" id="KW-0732">Signal</keyword>
<dbReference type="SUPFAM" id="SSF51126">
    <property type="entry name" value="Pectin lyase-like"/>
    <property type="match status" value="1"/>
</dbReference>
<comment type="caution">
    <text evidence="4">The sequence shown here is derived from an EMBL/GenBank/DDBJ whole genome shotgun (WGS) entry which is preliminary data.</text>
</comment>
<name>A0A4Y8KZD7_9BACT</name>
<evidence type="ECO:0000256" key="1">
    <source>
        <dbReference type="ARBA" id="ARBA00022723"/>
    </source>
</evidence>
<protein>
    <submittedName>
        <fullName evidence="4">Pectate lyase</fullName>
    </submittedName>
</protein>